<protein>
    <submittedName>
        <fullName evidence="1">Uncharacterized protein</fullName>
    </submittedName>
</protein>
<evidence type="ECO:0000313" key="1">
    <source>
        <dbReference type="EMBL" id="NER26484.1"/>
    </source>
</evidence>
<dbReference type="AlphaFoldDB" id="A0A6B3N8P0"/>
<proteinExistence type="predicted"/>
<sequence length="311" mass="33947">MQKLGEAMKEILELADSLSAEKLAEALLAVKKILAKFAVNEDFWLEFSLAFGNNFDPESAEKLRHNWVNQNFEELPEIEIRSSEEINGANGAFSVETNTIYLAQEYITHNAQNSQAIATVLLEEFGHFLDSQLNKSDAPGDEGAIFSALALGEALGEEQLLQLKTEDDLATITLNEQVIQIEQATVSDSGGFEGSEKTITLDSNGGGVAKFRYQHFTIPDNFIIRYEGKNLLETGFVGGTKTGEIQIPKGNSNQLDVIVATNDEGTAWNYDVTTDDCASTTPFLIELASGEFEDTDDDGDCEGSGTVFLGY</sequence>
<name>A0A6B3N8P0_9CYAN</name>
<accession>A0A6B3N8P0</accession>
<reference evidence="1" key="1">
    <citation type="submission" date="2019-11" db="EMBL/GenBank/DDBJ databases">
        <title>Genomic insights into an expanded diversity of filamentous marine cyanobacteria reveals the extraordinary biosynthetic potential of Moorea and Okeania.</title>
        <authorList>
            <person name="Ferreira Leao T."/>
            <person name="Wang M."/>
            <person name="Moss N."/>
            <person name="Da Silva R."/>
            <person name="Sanders J."/>
            <person name="Nurk S."/>
            <person name="Gurevich A."/>
            <person name="Humphrey G."/>
            <person name="Reher R."/>
            <person name="Zhu Q."/>
            <person name="Belda-Ferre P."/>
            <person name="Glukhov E."/>
            <person name="Rex R."/>
            <person name="Dorrestein P.C."/>
            <person name="Knight R."/>
            <person name="Pevzner P."/>
            <person name="Gerwick W.H."/>
            <person name="Gerwick L."/>
        </authorList>
    </citation>
    <scope>NUCLEOTIDE SEQUENCE</scope>
    <source>
        <strain evidence="1">SIO1C4</strain>
    </source>
</reference>
<comment type="caution">
    <text evidence="1">The sequence shown here is derived from an EMBL/GenBank/DDBJ whole genome shotgun (WGS) entry which is preliminary data.</text>
</comment>
<feature type="non-terminal residue" evidence="1">
    <location>
        <position position="311"/>
    </location>
</feature>
<dbReference type="EMBL" id="JAAHFQ010000031">
    <property type="protein sequence ID" value="NER26484.1"/>
    <property type="molecule type" value="Genomic_DNA"/>
</dbReference>
<gene>
    <name evidence="1" type="ORF">F6J89_02360</name>
</gene>
<organism evidence="1">
    <name type="scientific">Symploca sp. SIO1C4</name>
    <dbReference type="NCBI Taxonomy" id="2607765"/>
    <lineage>
        <taxon>Bacteria</taxon>
        <taxon>Bacillati</taxon>
        <taxon>Cyanobacteriota</taxon>
        <taxon>Cyanophyceae</taxon>
        <taxon>Coleofasciculales</taxon>
        <taxon>Coleofasciculaceae</taxon>
        <taxon>Symploca</taxon>
    </lineage>
</organism>